<proteinExistence type="predicted"/>
<dbReference type="InterPro" id="IPR031915">
    <property type="entry name" value="Clr2_N"/>
</dbReference>
<evidence type="ECO:0000256" key="1">
    <source>
        <dbReference type="SAM" id="MobiDB-lite"/>
    </source>
</evidence>
<feature type="compositionally biased region" description="Polar residues" evidence="1">
    <location>
        <begin position="1"/>
        <end position="10"/>
    </location>
</feature>
<evidence type="ECO:0000259" key="2">
    <source>
        <dbReference type="Pfam" id="PF16761"/>
    </source>
</evidence>
<dbReference type="Proteomes" id="UP000729357">
    <property type="component" value="Unassembled WGS sequence"/>
</dbReference>
<reference evidence="3" key="2">
    <citation type="submission" date="2021-08" db="EMBL/GenBank/DDBJ databases">
        <authorList>
            <person name="Gostincar C."/>
            <person name="Sun X."/>
            <person name="Song Z."/>
            <person name="Gunde-Cimerman N."/>
        </authorList>
    </citation>
    <scope>NUCLEOTIDE SEQUENCE</scope>
    <source>
        <strain evidence="3">EXF-9298</strain>
    </source>
</reference>
<name>A0A9P8FK82_AURME</name>
<gene>
    <name evidence="3" type="ORF">KCU98_g11667</name>
</gene>
<keyword evidence="4" id="KW-1185">Reference proteome</keyword>
<comment type="caution">
    <text evidence="3">The sequence shown here is derived from an EMBL/GenBank/DDBJ whole genome shotgun (WGS) entry which is preliminary data.</text>
</comment>
<dbReference type="EMBL" id="JAHFXS010001901">
    <property type="protein sequence ID" value="KAG9974955.1"/>
    <property type="molecule type" value="Genomic_DNA"/>
</dbReference>
<feature type="region of interest" description="Disordered" evidence="1">
    <location>
        <begin position="1"/>
        <end position="43"/>
    </location>
</feature>
<sequence length="146" mass="16469">MADNSRTSTPKPNPKGINEGHQNFDLSDENFPSDGDETTWPTNKTRVSDKEFLRLLTDAYNKREELVSQWSGQPVNFEGEPPKGYALFRLSDLTVHGHPSGRPFRSVKLFIDHLHSIMTETVGSCRCAVCRPDLHERTNYGPSLPV</sequence>
<evidence type="ECO:0000313" key="4">
    <source>
        <dbReference type="Proteomes" id="UP000729357"/>
    </source>
</evidence>
<feature type="non-terminal residue" evidence="3">
    <location>
        <position position="146"/>
    </location>
</feature>
<dbReference type="Pfam" id="PF16761">
    <property type="entry name" value="Clr2_transil"/>
    <property type="match status" value="1"/>
</dbReference>
<reference evidence="3" key="1">
    <citation type="journal article" date="2021" name="J Fungi (Basel)">
        <title>Virulence traits and population genomics of the black yeast Aureobasidium melanogenum.</title>
        <authorList>
            <person name="Cernosa A."/>
            <person name="Sun X."/>
            <person name="Gostincar C."/>
            <person name="Fang C."/>
            <person name="Gunde-Cimerman N."/>
            <person name="Song Z."/>
        </authorList>
    </citation>
    <scope>NUCLEOTIDE SEQUENCE</scope>
    <source>
        <strain evidence="3">EXF-9298</strain>
    </source>
</reference>
<accession>A0A9P8FK82</accession>
<feature type="domain" description="Cryptic loci regulator 2 N-terminal" evidence="2">
    <location>
        <begin position="92"/>
        <end position="130"/>
    </location>
</feature>
<dbReference type="AlphaFoldDB" id="A0A9P8FK82"/>
<protein>
    <recommendedName>
        <fullName evidence="2">Cryptic loci regulator 2 N-terminal domain-containing protein</fullName>
    </recommendedName>
</protein>
<organism evidence="3 4">
    <name type="scientific">Aureobasidium melanogenum</name>
    <name type="common">Aureobasidium pullulans var. melanogenum</name>
    <dbReference type="NCBI Taxonomy" id="46634"/>
    <lineage>
        <taxon>Eukaryota</taxon>
        <taxon>Fungi</taxon>
        <taxon>Dikarya</taxon>
        <taxon>Ascomycota</taxon>
        <taxon>Pezizomycotina</taxon>
        <taxon>Dothideomycetes</taxon>
        <taxon>Dothideomycetidae</taxon>
        <taxon>Dothideales</taxon>
        <taxon>Saccotheciaceae</taxon>
        <taxon>Aureobasidium</taxon>
    </lineage>
</organism>
<evidence type="ECO:0000313" key="3">
    <source>
        <dbReference type="EMBL" id="KAG9974955.1"/>
    </source>
</evidence>